<keyword evidence="2" id="KW-1185">Reference proteome</keyword>
<protein>
    <submittedName>
        <fullName evidence="1">Uncharacterized protein</fullName>
    </submittedName>
</protein>
<proteinExistence type="predicted"/>
<dbReference type="AlphaFoldDB" id="A0A9P8VGE9"/>
<evidence type="ECO:0000313" key="2">
    <source>
        <dbReference type="Proteomes" id="UP000770015"/>
    </source>
</evidence>
<accession>A0A9P8VGE9</accession>
<comment type="caution">
    <text evidence="1">The sequence shown here is derived from an EMBL/GenBank/DDBJ whole genome shotgun (WGS) entry which is preliminary data.</text>
</comment>
<dbReference type="EMBL" id="JAGSXJ010000004">
    <property type="protein sequence ID" value="KAH6692472.1"/>
    <property type="molecule type" value="Genomic_DNA"/>
</dbReference>
<organism evidence="1 2">
    <name type="scientific">Plectosphaerella plurivora</name>
    <dbReference type="NCBI Taxonomy" id="936078"/>
    <lineage>
        <taxon>Eukaryota</taxon>
        <taxon>Fungi</taxon>
        <taxon>Dikarya</taxon>
        <taxon>Ascomycota</taxon>
        <taxon>Pezizomycotina</taxon>
        <taxon>Sordariomycetes</taxon>
        <taxon>Hypocreomycetidae</taxon>
        <taxon>Glomerellales</taxon>
        <taxon>Plectosphaerellaceae</taxon>
        <taxon>Plectosphaerella</taxon>
    </lineage>
</organism>
<sequence length="530" mass="60170">MSAEKFFAIAEIGSMVIKLQDLFNMSLVNKGLNVAASRLLWRTIEWNDSNIHLWLDDDRRQIYLQSPQMAYAKHIVVTVGAAKAMPYFARLPTARDWTGKAYGASAALADTVKSCNRLEKFEVIFRRDDRISSSPFFDTAIEDGGVPIGYDLMTALASHRKTMTDLCLVFASGLTYGFLPNRRDYPEPNYPQAPLSDQDAFMAEYALSHEDLDGFSNLRRLKLHSSFFESMSWEDHLLECVLFNPQLEYLDISMSDERIIRGEDIIVDTMAAAFPRTSSQLLTNVFQEYSKYRKTINENPMVSREHQVSLLQLRGLRVGHLMRSPLGAVLRQATDLKAMRHILINNSSESFHDWDILSWESMPNLARLAFARDQPELQVRIPNLIRSRVRDAQDAAINDGDHQSPSLLAFEIDTGAKVWVPENQGLVLHAQELSGGLTQAPVTMLAIPEHIGNMVCSIRRLQRCKYLTHLSLISHPNILNFHEPEDYSSHTVCTARIVRKLPNLSALRIDWHAERSGPATLRVWSKPDIC</sequence>
<reference evidence="1" key="1">
    <citation type="journal article" date="2021" name="Nat. Commun.">
        <title>Genetic determinants of endophytism in the Arabidopsis root mycobiome.</title>
        <authorList>
            <person name="Mesny F."/>
            <person name="Miyauchi S."/>
            <person name="Thiergart T."/>
            <person name="Pickel B."/>
            <person name="Atanasova L."/>
            <person name="Karlsson M."/>
            <person name="Huettel B."/>
            <person name="Barry K.W."/>
            <person name="Haridas S."/>
            <person name="Chen C."/>
            <person name="Bauer D."/>
            <person name="Andreopoulos W."/>
            <person name="Pangilinan J."/>
            <person name="LaButti K."/>
            <person name="Riley R."/>
            <person name="Lipzen A."/>
            <person name="Clum A."/>
            <person name="Drula E."/>
            <person name="Henrissat B."/>
            <person name="Kohler A."/>
            <person name="Grigoriev I.V."/>
            <person name="Martin F.M."/>
            <person name="Hacquard S."/>
        </authorList>
    </citation>
    <scope>NUCLEOTIDE SEQUENCE</scope>
    <source>
        <strain evidence="1">MPI-SDFR-AT-0117</strain>
    </source>
</reference>
<dbReference type="Proteomes" id="UP000770015">
    <property type="component" value="Unassembled WGS sequence"/>
</dbReference>
<gene>
    <name evidence="1" type="ORF">F5X68DRAFT_228839</name>
</gene>
<evidence type="ECO:0000313" key="1">
    <source>
        <dbReference type="EMBL" id="KAH6692472.1"/>
    </source>
</evidence>
<name>A0A9P8VGE9_9PEZI</name>